<dbReference type="RefSeq" id="WP_305024431.1">
    <property type="nucleotide sequence ID" value="NZ_JAUQTB010000006.1"/>
</dbReference>
<keyword evidence="5 7" id="KW-1133">Transmembrane helix</keyword>
<accession>A0ABT9CED0</accession>
<evidence type="ECO:0000256" key="6">
    <source>
        <dbReference type="ARBA" id="ARBA00023136"/>
    </source>
</evidence>
<proteinExistence type="predicted"/>
<keyword evidence="6 7" id="KW-0472">Membrane</keyword>
<dbReference type="GO" id="GO:0005524">
    <property type="term" value="F:ATP binding"/>
    <property type="evidence" value="ECO:0007669"/>
    <property type="project" value="UniProtKB-KW"/>
</dbReference>
<dbReference type="InterPro" id="IPR017871">
    <property type="entry name" value="ABC_transporter-like_CS"/>
</dbReference>
<keyword evidence="11" id="KW-1185">Reference proteome</keyword>
<dbReference type="EMBL" id="JAUQTB010000006">
    <property type="protein sequence ID" value="MDO7907225.1"/>
    <property type="molecule type" value="Genomic_DNA"/>
</dbReference>
<feature type="transmembrane region" description="Helical" evidence="7">
    <location>
        <begin position="263"/>
        <end position="281"/>
    </location>
</feature>
<evidence type="ECO:0000256" key="5">
    <source>
        <dbReference type="ARBA" id="ARBA00022989"/>
    </source>
</evidence>
<evidence type="ECO:0000256" key="3">
    <source>
        <dbReference type="ARBA" id="ARBA00022741"/>
    </source>
</evidence>
<dbReference type="PANTHER" id="PTHR43394">
    <property type="entry name" value="ATP-DEPENDENT PERMEASE MDL1, MITOCHONDRIAL"/>
    <property type="match status" value="1"/>
</dbReference>
<evidence type="ECO:0000256" key="7">
    <source>
        <dbReference type="SAM" id="Phobius"/>
    </source>
</evidence>
<dbReference type="InterPro" id="IPR039421">
    <property type="entry name" value="Type_1_exporter"/>
</dbReference>
<keyword evidence="3" id="KW-0547">Nucleotide-binding</keyword>
<evidence type="ECO:0000313" key="10">
    <source>
        <dbReference type="EMBL" id="MDO7907225.1"/>
    </source>
</evidence>
<dbReference type="InterPro" id="IPR036640">
    <property type="entry name" value="ABC1_TM_sf"/>
</dbReference>
<dbReference type="Proteomes" id="UP001240171">
    <property type="component" value="Unassembled WGS sequence"/>
</dbReference>
<keyword evidence="4 10" id="KW-0067">ATP-binding</keyword>
<evidence type="ECO:0000259" key="9">
    <source>
        <dbReference type="PROSITE" id="PS50929"/>
    </source>
</evidence>
<dbReference type="PROSITE" id="PS00211">
    <property type="entry name" value="ABC_TRANSPORTER_1"/>
    <property type="match status" value="1"/>
</dbReference>
<dbReference type="InterPro" id="IPR003593">
    <property type="entry name" value="AAA+_ATPase"/>
</dbReference>
<evidence type="ECO:0000259" key="8">
    <source>
        <dbReference type="PROSITE" id="PS50893"/>
    </source>
</evidence>
<dbReference type="Gene3D" id="1.20.1560.10">
    <property type="entry name" value="ABC transporter type 1, transmembrane domain"/>
    <property type="match status" value="1"/>
</dbReference>
<dbReference type="PROSITE" id="PS50929">
    <property type="entry name" value="ABC_TM1F"/>
    <property type="match status" value="1"/>
</dbReference>
<dbReference type="PROSITE" id="PS50893">
    <property type="entry name" value="ABC_TRANSPORTER_2"/>
    <property type="match status" value="1"/>
</dbReference>
<evidence type="ECO:0000256" key="1">
    <source>
        <dbReference type="ARBA" id="ARBA00004651"/>
    </source>
</evidence>
<gene>
    <name evidence="10" type="ORF">Q5741_12470</name>
</gene>
<dbReference type="PANTHER" id="PTHR43394:SF1">
    <property type="entry name" value="ATP-BINDING CASSETTE SUB-FAMILY B MEMBER 10, MITOCHONDRIAL"/>
    <property type="match status" value="1"/>
</dbReference>
<feature type="transmembrane region" description="Helical" evidence="7">
    <location>
        <begin position="20"/>
        <end position="51"/>
    </location>
</feature>
<reference evidence="10 11" key="1">
    <citation type="submission" date="2023-07" db="EMBL/GenBank/DDBJ databases">
        <title>Paenibacillus sp. JX-17 nov. isolated from soil.</title>
        <authorList>
            <person name="Wan Y."/>
            <person name="Liu B."/>
        </authorList>
    </citation>
    <scope>NUCLEOTIDE SEQUENCE [LARGE SCALE GENOMIC DNA]</scope>
    <source>
        <strain evidence="10 11">JX-17</strain>
    </source>
</reference>
<dbReference type="SUPFAM" id="SSF52540">
    <property type="entry name" value="P-loop containing nucleoside triphosphate hydrolases"/>
    <property type="match status" value="1"/>
</dbReference>
<feature type="transmembrane region" description="Helical" evidence="7">
    <location>
        <begin position="71"/>
        <end position="92"/>
    </location>
</feature>
<evidence type="ECO:0000256" key="4">
    <source>
        <dbReference type="ARBA" id="ARBA00022840"/>
    </source>
</evidence>
<dbReference type="InterPro" id="IPR011527">
    <property type="entry name" value="ABC1_TM_dom"/>
</dbReference>
<dbReference type="InterPro" id="IPR003439">
    <property type="entry name" value="ABC_transporter-like_ATP-bd"/>
</dbReference>
<dbReference type="SUPFAM" id="SSF90123">
    <property type="entry name" value="ABC transporter transmembrane region"/>
    <property type="match status" value="1"/>
</dbReference>
<name>A0ABT9CED0_9BACL</name>
<protein>
    <submittedName>
        <fullName evidence="10">ABC transporter ATP-binding protein</fullName>
    </submittedName>
</protein>
<dbReference type="InterPro" id="IPR027417">
    <property type="entry name" value="P-loop_NTPase"/>
</dbReference>
<feature type="domain" description="ABC transmembrane type-1" evidence="9">
    <location>
        <begin position="20"/>
        <end position="317"/>
    </location>
</feature>
<comment type="caution">
    <text evidence="10">The sequence shown here is derived from an EMBL/GenBank/DDBJ whole genome shotgun (WGS) entry which is preliminary data.</text>
</comment>
<dbReference type="Pfam" id="PF00005">
    <property type="entry name" value="ABC_tran"/>
    <property type="match status" value="1"/>
</dbReference>
<organism evidence="10 11">
    <name type="scientific">Paenibacillus lacisoli</name>
    <dbReference type="NCBI Taxonomy" id="3064525"/>
    <lineage>
        <taxon>Bacteria</taxon>
        <taxon>Bacillati</taxon>
        <taxon>Bacillota</taxon>
        <taxon>Bacilli</taxon>
        <taxon>Bacillales</taxon>
        <taxon>Paenibacillaceae</taxon>
        <taxon>Paenibacillus</taxon>
    </lineage>
</organism>
<comment type="subcellular location">
    <subcellularLocation>
        <location evidence="1">Cell membrane</location>
        <topology evidence="1">Multi-pass membrane protein</topology>
    </subcellularLocation>
</comment>
<feature type="transmembrane region" description="Helical" evidence="7">
    <location>
        <begin position="179"/>
        <end position="196"/>
    </location>
</feature>
<evidence type="ECO:0000313" key="11">
    <source>
        <dbReference type="Proteomes" id="UP001240171"/>
    </source>
</evidence>
<dbReference type="SMART" id="SM00382">
    <property type="entry name" value="AAA"/>
    <property type="match status" value="1"/>
</dbReference>
<dbReference type="Gene3D" id="3.40.50.300">
    <property type="entry name" value="P-loop containing nucleotide triphosphate hydrolases"/>
    <property type="match status" value="1"/>
</dbReference>
<sequence>MKAMQFYLKKLYSVTGSRLLLNMLLMIIISVVEGFSIYMLIPMLGVIGLFGSASGSYSLPLLSGVMDSISGILNLPVVLGLFVVLLAGQAFLQRYQSIMNTTIQQRFIQTLRYETYKGILQSRWSFFLQKRKSDFIHMLTTEIARISQGTTVFLSLTSSLVFTLIQIGLAFWLSAKLTALVIASGLIIFLVLRRYVKKAKKLGDQTSELSLVYMGGITDHLNGIKDIKSNMLETSHTNWFKQMAGRLEENTVQFVKLNSKTQFIHRMTAAFLVAAFIYVSIELLKIGPERLILMIIIFSRLWPRFTSIQSGLEYIVSMIPAFHSLMGLQRECAEAQEPVLIQGGSRVLKQEFTLNKEIQCKQLNYSYPEASAQALQDINIRIPAHGITAIVGKSGAGKSTLIDLVMGLIEPESGRIVVDGVPLSGDNRLLWRSCISYVPQDPFLFHTTIRENLLLSAPGATEEEMWEALSFSASDEFVRQLPQGLDTVVGDRGIRLSGGERQRIVLARAILRKPSVLVLDEATSALDSENEKKIQEALYRLRGSLTLIVIAHRLSTIRHADQVIVMEGGRVMQQGGYQQLSDESQGAFSRLLSYQTEVN</sequence>
<keyword evidence="2 7" id="KW-0812">Transmembrane</keyword>
<feature type="domain" description="ABC transporter" evidence="8">
    <location>
        <begin position="358"/>
        <end position="593"/>
    </location>
</feature>
<dbReference type="Pfam" id="PF00664">
    <property type="entry name" value="ABC_membrane"/>
    <property type="match status" value="1"/>
</dbReference>
<evidence type="ECO:0000256" key="2">
    <source>
        <dbReference type="ARBA" id="ARBA00022692"/>
    </source>
</evidence>
<feature type="transmembrane region" description="Helical" evidence="7">
    <location>
        <begin position="152"/>
        <end position="173"/>
    </location>
</feature>